<evidence type="ECO:0000313" key="5">
    <source>
        <dbReference type="Proteomes" id="UP000247512"/>
    </source>
</evidence>
<dbReference type="Proteomes" id="UP000189683">
    <property type="component" value="Plasmid pKNA05"/>
</dbReference>
<dbReference type="RefSeq" id="WP_078528657.1">
    <property type="nucleotide sequence ID" value="NZ_CP019880.1"/>
</dbReference>
<evidence type="ECO:0000313" key="3">
    <source>
        <dbReference type="EMBL" id="PYD65241.1"/>
    </source>
</evidence>
<dbReference type="InterPro" id="IPR019596">
    <property type="entry name" value="Phage_Mu_GpM_tail_tub"/>
</dbReference>
<dbReference type="KEGG" id="kna:B0W47_17580"/>
<name>A0A9N7H3G3_9PROT</name>
<reference evidence="2 4" key="1">
    <citation type="submission" date="2017-02" db="EMBL/GenBank/DDBJ databases">
        <title>zhang.</title>
        <authorList>
            <person name="Zhang H."/>
        </authorList>
    </citation>
    <scope>NUCLEOTIDE SEQUENCE [LARGE SCALE GENOMIC DNA]</scope>
    <source>
        <strain evidence="2 4">RZS01</strain>
        <plasmid evidence="4">pkna05</plasmid>
        <plasmid evidence="2">pKNA05</plasmid>
    </source>
</reference>
<reference evidence="3 5" key="2">
    <citation type="submission" date="2017-06" db="EMBL/GenBank/DDBJ databases">
        <title>A draft genome sequence of Komagataeibacter nataicola LMG 1536.</title>
        <authorList>
            <person name="Skraban J."/>
            <person name="Cleenwerck I."/>
            <person name="Vandamme P."/>
            <person name="Trcek J."/>
        </authorList>
    </citation>
    <scope>NUCLEOTIDE SEQUENCE [LARGE SCALE GENOMIC DNA]</scope>
    <source>
        <strain evidence="3 5">LMG 1536</strain>
    </source>
</reference>
<proteinExistence type="predicted"/>
<evidence type="ECO:0000313" key="4">
    <source>
        <dbReference type="Proteomes" id="UP000189683"/>
    </source>
</evidence>
<dbReference type="EMBL" id="NIRT01000037">
    <property type="protein sequence ID" value="PYD65241.1"/>
    <property type="molecule type" value="Genomic_DNA"/>
</dbReference>
<gene>
    <name evidence="1" type="ORF">B0W47_17580</name>
    <name evidence="2" type="ORF">B0W47_17680</name>
    <name evidence="3" type="ORF">CDI09_14715</name>
</gene>
<dbReference type="Pfam" id="PF10618">
    <property type="entry name" value="Tail_tube"/>
    <property type="match status" value="1"/>
</dbReference>
<sequence length="127" mass="13777">MAAIQTTQSQGVSEFSINSIPYDVIENVTWNVTTIVKNRQTSLMGVENVTSYEPTAAKITVTIRWLAGVAPSAILNDSGLTVQFLTRNGLQVIGHDCFVQEVVTQDPVQLTSELVFSCASIDEVISN</sequence>
<organism evidence="2 4">
    <name type="scientific">Komagataeibacter nataicola</name>
    <dbReference type="NCBI Taxonomy" id="265960"/>
    <lineage>
        <taxon>Bacteria</taxon>
        <taxon>Pseudomonadati</taxon>
        <taxon>Pseudomonadota</taxon>
        <taxon>Alphaproteobacteria</taxon>
        <taxon>Acetobacterales</taxon>
        <taxon>Acetobacteraceae</taxon>
        <taxon>Komagataeibacter</taxon>
    </lineage>
</organism>
<keyword evidence="5" id="KW-1185">Reference proteome</keyword>
<evidence type="ECO:0000313" key="2">
    <source>
        <dbReference type="EMBL" id="AQU89385.1"/>
    </source>
</evidence>
<geneLocation type="plasmid" evidence="2">
    <name>pKNA05</name>
</geneLocation>
<keyword evidence="2" id="KW-0614">Plasmid</keyword>
<geneLocation type="plasmid" evidence="4">
    <name>pkna05</name>
</geneLocation>
<evidence type="ECO:0008006" key="6">
    <source>
        <dbReference type="Google" id="ProtNLM"/>
    </source>
</evidence>
<dbReference type="AlphaFoldDB" id="A0A9N7H3G3"/>
<dbReference type="EMBL" id="CP019880">
    <property type="protein sequence ID" value="AQU89385.1"/>
    <property type="molecule type" value="Genomic_DNA"/>
</dbReference>
<dbReference type="EMBL" id="CP019880">
    <property type="protein sequence ID" value="AQU89365.1"/>
    <property type="molecule type" value="Genomic_DNA"/>
</dbReference>
<dbReference type="Proteomes" id="UP000247512">
    <property type="component" value="Unassembled WGS sequence"/>
</dbReference>
<evidence type="ECO:0000313" key="1">
    <source>
        <dbReference type="EMBL" id="AQU89365.1"/>
    </source>
</evidence>
<dbReference type="KEGG" id="kna:B0W47_17680"/>
<dbReference type="OrthoDB" id="9867226at2"/>
<protein>
    <recommendedName>
        <fullName evidence="6">Phage tail protein</fullName>
    </recommendedName>
</protein>
<accession>A0A9N7H3G3</accession>